<feature type="coiled-coil region" evidence="1">
    <location>
        <begin position="150"/>
        <end position="191"/>
    </location>
</feature>
<dbReference type="EMBL" id="SPLM01000073">
    <property type="protein sequence ID" value="TMW62622.1"/>
    <property type="molecule type" value="Genomic_DNA"/>
</dbReference>
<dbReference type="Proteomes" id="UP000794436">
    <property type="component" value="Unassembled WGS sequence"/>
</dbReference>
<reference evidence="2" key="1">
    <citation type="submission" date="2019-03" db="EMBL/GenBank/DDBJ databases">
        <title>Long read genome sequence of the mycoparasitic Pythium oligandrum ATCC 38472 isolated from sugarbeet rhizosphere.</title>
        <authorList>
            <person name="Gaulin E."/>
        </authorList>
    </citation>
    <scope>NUCLEOTIDE SEQUENCE</scope>
    <source>
        <strain evidence="2">ATCC 38472_TT</strain>
    </source>
</reference>
<evidence type="ECO:0000256" key="1">
    <source>
        <dbReference type="SAM" id="Coils"/>
    </source>
</evidence>
<evidence type="ECO:0000313" key="3">
    <source>
        <dbReference type="Proteomes" id="UP000794436"/>
    </source>
</evidence>
<protein>
    <submittedName>
        <fullName evidence="2">Uncharacterized protein</fullName>
    </submittedName>
</protein>
<dbReference type="AlphaFoldDB" id="A0A8K1CI93"/>
<comment type="caution">
    <text evidence="2">The sequence shown here is derived from an EMBL/GenBank/DDBJ whole genome shotgun (WGS) entry which is preliminary data.</text>
</comment>
<proteinExistence type="predicted"/>
<keyword evidence="1" id="KW-0175">Coiled coil</keyword>
<organism evidence="2 3">
    <name type="scientific">Pythium oligandrum</name>
    <name type="common">Mycoparasitic fungus</name>
    <dbReference type="NCBI Taxonomy" id="41045"/>
    <lineage>
        <taxon>Eukaryota</taxon>
        <taxon>Sar</taxon>
        <taxon>Stramenopiles</taxon>
        <taxon>Oomycota</taxon>
        <taxon>Peronosporomycetes</taxon>
        <taxon>Pythiales</taxon>
        <taxon>Pythiaceae</taxon>
        <taxon>Pythium</taxon>
    </lineage>
</organism>
<evidence type="ECO:0000313" key="2">
    <source>
        <dbReference type="EMBL" id="TMW62622.1"/>
    </source>
</evidence>
<gene>
    <name evidence="2" type="ORF">Poli38472_005240</name>
</gene>
<keyword evidence="3" id="KW-1185">Reference proteome</keyword>
<name>A0A8K1CI93_PYTOL</name>
<sequence length="202" mass="23295">MESALTSKQAETAKCYRALTELHQYALTPPTKTMLQQIFSVLFRATYELSDQDRVSEIISEPMNNVEVDIDPAALDELAGYEYFSLYTHLQSALATVENKQYLLETQYAMECTLERNLVACVEQLDQDLAMIRTQHRESHDRVQQELLAVAQLDDEYAMLITHEEELRREVDGLTQQLNKQETLLENIHSKSTYLDFVSRAP</sequence>
<accession>A0A8K1CI93</accession>